<keyword evidence="2 5" id="KW-0812">Transmembrane</keyword>
<feature type="transmembrane region" description="Helical" evidence="5">
    <location>
        <begin position="433"/>
        <end position="452"/>
    </location>
</feature>
<dbReference type="InterPro" id="IPR020846">
    <property type="entry name" value="MFS_dom"/>
</dbReference>
<evidence type="ECO:0000256" key="5">
    <source>
        <dbReference type="SAM" id="Phobius"/>
    </source>
</evidence>
<feature type="transmembrane region" description="Helical" evidence="5">
    <location>
        <begin position="402"/>
        <end position="421"/>
    </location>
</feature>
<evidence type="ECO:0000256" key="1">
    <source>
        <dbReference type="ARBA" id="ARBA00004141"/>
    </source>
</evidence>
<dbReference type="AlphaFoldDB" id="A0A0N5A5R8"/>
<dbReference type="PROSITE" id="PS00217">
    <property type="entry name" value="SUGAR_TRANSPORT_2"/>
    <property type="match status" value="1"/>
</dbReference>
<evidence type="ECO:0000256" key="2">
    <source>
        <dbReference type="ARBA" id="ARBA00022692"/>
    </source>
</evidence>
<dbReference type="InterPro" id="IPR036259">
    <property type="entry name" value="MFS_trans_sf"/>
</dbReference>
<feature type="transmembrane region" description="Helical" evidence="5">
    <location>
        <begin position="342"/>
        <end position="362"/>
    </location>
</feature>
<dbReference type="SUPFAM" id="SSF103473">
    <property type="entry name" value="MFS general substrate transporter"/>
    <property type="match status" value="1"/>
</dbReference>
<reference evidence="8" key="1">
    <citation type="submission" date="2017-02" db="UniProtKB">
        <authorList>
            <consortium name="WormBaseParasite"/>
        </authorList>
    </citation>
    <scope>IDENTIFICATION</scope>
</reference>
<feature type="transmembrane region" description="Helical" evidence="5">
    <location>
        <begin position="310"/>
        <end position="330"/>
    </location>
</feature>
<evidence type="ECO:0000256" key="4">
    <source>
        <dbReference type="ARBA" id="ARBA00023136"/>
    </source>
</evidence>
<keyword evidence="3 5" id="KW-1133">Transmembrane helix</keyword>
<feature type="transmembrane region" description="Helical" evidence="5">
    <location>
        <begin position="205"/>
        <end position="223"/>
    </location>
</feature>
<dbReference type="GO" id="GO:0022857">
    <property type="term" value="F:transmembrane transporter activity"/>
    <property type="evidence" value="ECO:0007669"/>
    <property type="project" value="InterPro"/>
</dbReference>
<organism evidence="7 8">
    <name type="scientific">Parastrongyloides trichosuri</name>
    <name type="common">Possum-specific nematode worm</name>
    <dbReference type="NCBI Taxonomy" id="131310"/>
    <lineage>
        <taxon>Eukaryota</taxon>
        <taxon>Metazoa</taxon>
        <taxon>Ecdysozoa</taxon>
        <taxon>Nematoda</taxon>
        <taxon>Chromadorea</taxon>
        <taxon>Rhabditida</taxon>
        <taxon>Tylenchina</taxon>
        <taxon>Panagrolaimomorpha</taxon>
        <taxon>Strongyloidoidea</taxon>
        <taxon>Strongyloididae</taxon>
        <taxon>Parastrongyloides</taxon>
    </lineage>
</organism>
<feature type="transmembrane region" description="Helical" evidence="5">
    <location>
        <begin position="121"/>
        <end position="138"/>
    </location>
</feature>
<dbReference type="GO" id="GO:0016020">
    <property type="term" value="C:membrane"/>
    <property type="evidence" value="ECO:0007669"/>
    <property type="project" value="UniProtKB-SubCell"/>
</dbReference>
<dbReference type="Gene3D" id="1.20.1250.20">
    <property type="entry name" value="MFS general substrate transporter like domains"/>
    <property type="match status" value="1"/>
</dbReference>
<dbReference type="PROSITE" id="PS50850">
    <property type="entry name" value="MFS"/>
    <property type="match status" value="1"/>
</dbReference>
<evidence type="ECO:0000313" key="8">
    <source>
        <dbReference type="WBParaSite" id="PTRK_0001708000.1"/>
    </source>
</evidence>
<feature type="transmembrane region" description="Helical" evidence="5">
    <location>
        <begin position="16"/>
        <end position="37"/>
    </location>
</feature>
<dbReference type="Pfam" id="PF00083">
    <property type="entry name" value="Sugar_tr"/>
    <property type="match status" value="1"/>
</dbReference>
<feature type="transmembrane region" description="Helical" evidence="5">
    <location>
        <begin position="281"/>
        <end position="298"/>
    </location>
</feature>
<protein>
    <submittedName>
        <fullName evidence="8">MFS domain-containing protein</fullName>
    </submittedName>
</protein>
<feature type="domain" description="Major facilitator superfamily (MFS) profile" evidence="6">
    <location>
        <begin position="17"/>
        <end position="456"/>
    </location>
</feature>
<feature type="transmembrane region" description="Helical" evidence="5">
    <location>
        <begin position="368"/>
        <end position="390"/>
    </location>
</feature>
<dbReference type="PANTHER" id="PTHR24064">
    <property type="entry name" value="SOLUTE CARRIER FAMILY 22 MEMBER"/>
    <property type="match status" value="1"/>
</dbReference>
<name>A0A0N5A5R8_PARTI</name>
<dbReference type="Proteomes" id="UP000038045">
    <property type="component" value="Unplaced"/>
</dbReference>
<dbReference type="InterPro" id="IPR005828">
    <property type="entry name" value="MFS_sugar_transport-like"/>
</dbReference>
<accession>A0A0N5A5R8</accession>
<evidence type="ECO:0000313" key="7">
    <source>
        <dbReference type="Proteomes" id="UP000038045"/>
    </source>
</evidence>
<evidence type="ECO:0000256" key="3">
    <source>
        <dbReference type="ARBA" id="ARBA00022989"/>
    </source>
</evidence>
<feature type="transmembrane region" description="Helical" evidence="5">
    <location>
        <begin position="144"/>
        <end position="164"/>
    </location>
</feature>
<dbReference type="InterPro" id="IPR005829">
    <property type="entry name" value="Sugar_transporter_CS"/>
</dbReference>
<sequence length="483" mass="55507">MVLKIYFPQWVNPFNILIFFLWQSTIFFGVQNIFSIFTHYIPNWRCKNIGDYGNNCTIFTSGCEIEYENEYFASVPIKFELVCNNNSYFNAFQSQFQFFGVLLGTVAFGYLSDKYGRRSSSIVNMGLGCLTIIISAFVNDSETYVSTRFFLGFFTGGALNSSLTYASEVLPPKQRLFVKCCFNWGLSRLIMTLICYFFNDYTSALFISGIILLPSVFLLIFYFPESPTWYHYKNKVELLVKSERKIAKLSHLPYRPSSNLIIPNKVSFLTLLQDKTIFKRLSALWCIWFITSLCSYAIDLNSNTISGNLYINQFFFGFTIFISKLIVPYIDTKYKWFTRRSFHQGAQIVVVLCFAMLALLVSVKHDSVAILILNLIGIVFIEFCWDACYLSSIESMPTNVRCSSFASCSLMARVGAIFSPVLPLLNNYWSPTMYLIVAGLGIVNFIVSYFFLIETKNINLDNVFVDEAFQTEMDTFTELLDTK</sequence>
<evidence type="ECO:0000259" key="6">
    <source>
        <dbReference type="PROSITE" id="PS50850"/>
    </source>
</evidence>
<keyword evidence="7" id="KW-1185">Reference proteome</keyword>
<keyword evidence="4 5" id="KW-0472">Membrane</keyword>
<dbReference type="STRING" id="131310.A0A0N5A5R8"/>
<dbReference type="WBParaSite" id="PTRK_0001708000.1">
    <property type="protein sequence ID" value="PTRK_0001708000.1"/>
    <property type="gene ID" value="PTRK_0001708000"/>
</dbReference>
<comment type="subcellular location">
    <subcellularLocation>
        <location evidence="1">Membrane</location>
        <topology evidence="1">Multi-pass membrane protein</topology>
    </subcellularLocation>
</comment>
<proteinExistence type="predicted"/>